<dbReference type="AlphaFoldDB" id="A0A180GXK4"/>
<keyword evidence="3" id="KW-1185">Reference proteome</keyword>
<evidence type="ECO:0000313" key="1">
    <source>
        <dbReference type="EMBL" id="OAV97241.1"/>
    </source>
</evidence>
<dbReference type="EMBL" id="ADAS02000014">
    <property type="protein sequence ID" value="OAV97241.1"/>
    <property type="molecule type" value="Genomic_DNA"/>
</dbReference>
<dbReference type="VEuPathDB" id="FungiDB:PTTG_26090"/>
<reference evidence="1" key="1">
    <citation type="submission" date="2009-11" db="EMBL/GenBank/DDBJ databases">
        <authorList>
            <consortium name="The Broad Institute Genome Sequencing Platform"/>
            <person name="Ward D."/>
            <person name="Feldgarden M."/>
            <person name="Earl A."/>
            <person name="Young S.K."/>
            <person name="Zeng Q."/>
            <person name="Koehrsen M."/>
            <person name="Alvarado L."/>
            <person name="Berlin A."/>
            <person name="Bochicchio J."/>
            <person name="Borenstein D."/>
            <person name="Chapman S.B."/>
            <person name="Chen Z."/>
            <person name="Engels R."/>
            <person name="Freedman E."/>
            <person name="Gellesch M."/>
            <person name="Goldberg J."/>
            <person name="Griggs A."/>
            <person name="Gujja S."/>
            <person name="Heilman E."/>
            <person name="Heiman D."/>
            <person name="Hepburn T."/>
            <person name="Howarth C."/>
            <person name="Jen D."/>
            <person name="Larson L."/>
            <person name="Lewis B."/>
            <person name="Mehta T."/>
            <person name="Park D."/>
            <person name="Pearson M."/>
            <person name="Roberts A."/>
            <person name="Saif S."/>
            <person name="Shea T."/>
            <person name="Shenoy N."/>
            <person name="Sisk P."/>
            <person name="Stolte C."/>
            <person name="Sykes S."/>
            <person name="Thomson T."/>
            <person name="Walk T."/>
            <person name="White J."/>
            <person name="Yandava C."/>
            <person name="Izard J."/>
            <person name="Baranova O.V."/>
            <person name="Blanton J.M."/>
            <person name="Tanner A.C."/>
            <person name="Dewhirst F.E."/>
            <person name="Haas B."/>
            <person name="Nusbaum C."/>
            <person name="Birren B."/>
        </authorList>
    </citation>
    <scope>NUCLEOTIDE SEQUENCE [LARGE SCALE GENOMIC DNA]</scope>
    <source>
        <strain evidence="1">1-1 BBBD Race 1</strain>
    </source>
</reference>
<proteinExistence type="predicted"/>
<reference evidence="2 3" key="3">
    <citation type="journal article" date="2017" name="G3 (Bethesda)">
        <title>Comparative analysis highlights variable genome content of wheat rusts and divergence of the mating loci.</title>
        <authorList>
            <person name="Cuomo C.A."/>
            <person name="Bakkeren G."/>
            <person name="Khalil H.B."/>
            <person name="Panwar V."/>
            <person name="Joly D."/>
            <person name="Linning R."/>
            <person name="Sakthikumar S."/>
            <person name="Song X."/>
            <person name="Adiconis X."/>
            <person name="Fan L."/>
            <person name="Goldberg J.M."/>
            <person name="Levin J.Z."/>
            <person name="Young S."/>
            <person name="Zeng Q."/>
            <person name="Anikster Y."/>
            <person name="Bruce M."/>
            <person name="Wang M."/>
            <person name="Yin C."/>
            <person name="McCallum B."/>
            <person name="Szabo L.J."/>
            <person name="Hulbert S."/>
            <person name="Chen X."/>
            <person name="Fellers J.P."/>
        </authorList>
    </citation>
    <scope>NUCLEOTIDE SEQUENCE</scope>
    <source>
        <strain evidence="3">Isolate 1-1 / race 1 (BBBD)</strain>
        <strain evidence="2">isolate 1-1 / race 1 (BBBD)</strain>
    </source>
</reference>
<dbReference type="EnsemblFungi" id="PTTG_26090-t43_1">
    <property type="protein sequence ID" value="PTTG_26090-t43_1-p1"/>
    <property type="gene ID" value="PTTG_26090"/>
</dbReference>
<evidence type="ECO:0000313" key="3">
    <source>
        <dbReference type="Proteomes" id="UP000005240"/>
    </source>
</evidence>
<accession>A0A180GXK4</accession>
<dbReference type="Proteomes" id="UP000005240">
    <property type="component" value="Unassembled WGS sequence"/>
</dbReference>
<evidence type="ECO:0000313" key="2">
    <source>
        <dbReference type="EnsemblFungi" id="PTTG_26090-t43_1-p1"/>
    </source>
</evidence>
<reference evidence="2" key="4">
    <citation type="submission" date="2025-05" db="UniProtKB">
        <authorList>
            <consortium name="EnsemblFungi"/>
        </authorList>
    </citation>
    <scope>IDENTIFICATION</scope>
    <source>
        <strain evidence="2">isolate 1-1 / race 1 (BBBD)</strain>
    </source>
</reference>
<gene>
    <name evidence="1" type="ORF">PTTG_26090</name>
</gene>
<name>A0A180GXK4_PUCT1</name>
<sequence>MINYDGDTVWEINPLLAAVTYPVLSPYPHDRLIVNVCGALMELLEYWDHDCDAAAYVKMVLIQLHQDAPLGIRVKAIMKPIDMPNQLRGSFIPGQEIQLQGYLDPSKTSDTLITVEGK</sequence>
<reference evidence="1" key="2">
    <citation type="submission" date="2016-05" db="EMBL/GenBank/DDBJ databases">
        <title>Comparative analysis highlights variable genome content of wheat rusts and divergence of the mating loci.</title>
        <authorList>
            <person name="Cuomo C.A."/>
            <person name="Bakkeren G."/>
            <person name="Szabo L."/>
            <person name="Khalil H."/>
            <person name="Joly D."/>
            <person name="Goldberg J."/>
            <person name="Young S."/>
            <person name="Zeng Q."/>
            <person name="Fellers J."/>
        </authorList>
    </citation>
    <scope>NUCLEOTIDE SEQUENCE [LARGE SCALE GENOMIC DNA]</scope>
    <source>
        <strain evidence="1">1-1 BBBD Race 1</strain>
    </source>
</reference>
<protein>
    <submittedName>
        <fullName evidence="1 2">Uncharacterized protein</fullName>
    </submittedName>
</protein>
<organism evidence="1">
    <name type="scientific">Puccinia triticina (isolate 1-1 / race 1 (BBBD))</name>
    <name type="common">Brown leaf rust fungus</name>
    <dbReference type="NCBI Taxonomy" id="630390"/>
    <lineage>
        <taxon>Eukaryota</taxon>
        <taxon>Fungi</taxon>
        <taxon>Dikarya</taxon>
        <taxon>Basidiomycota</taxon>
        <taxon>Pucciniomycotina</taxon>
        <taxon>Pucciniomycetes</taxon>
        <taxon>Pucciniales</taxon>
        <taxon>Pucciniaceae</taxon>
        <taxon>Puccinia</taxon>
    </lineage>
</organism>